<dbReference type="Gene3D" id="3.90.550.10">
    <property type="entry name" value="Spore Coat Polysaccharide Biosynthesis Protein SpsA, Chain A"/>
    <property type="match status" value="1"/>
</dbReference>
<name>A0A1X0S4F1_RHIZD</name>
<sequence>MADIDLERTGTRPRRQSHQQPNAYSIFYSSSTADSRSSRHSMKRLFQSRLLVSLCCCVFALTLLFNFKYSSNYLIDQGSVQFNDSSQYTDYALLEQLLLQGKNSTSTLPRDHSFIQKLNRDNTQGHTMQQLVQYQSPTVTVTAILQSHTQLTQQLRHVLSQTVVPDHIWIIGDQKIENNKRVRYIDAKDIIEAISLADTDYVWVLDHDALPGKRYLEYALKVNSSPEYNNALVGTGAYRDGQCISAIERSQVVDVIRDSWVIKKSWIPLLKHEDKGNKEASSTFISRVLYTHGILSVALPSTDLNYMAHTKPRETCKEDSSWKKKLPNDAILFYFNLPQMEELVCRFADKNVVIVSDIEIKQCKNDSWPVFKASDDVSPILDLVQPKLVISDTKLYQTEIPIIYLSKRDIPHSSWLTDLPVDMLAEWNSISIKIMVNVDKKHANYERLITSLDKAHYLGDSVDLTFLMDYTADRTIQRLANHYQWKHGRKYLRHRIVQTHRMALFAESWYPSSNDEYAILLDTELELSPHFYSWAKYAILQYRHQSKQLFGISLYRPNMIETDSGGRRLFTERPHGPFLMQWPSHSGAVFFPEHWREFHDYMTARLADRTGHRMQDVTIPDSRANEWKLSWRKYFEELVYLRSYVMLYPSTSLSTRHIELKKKSQKEKFKDALSLFEAPLMTNASQLHLPASIDSLPIYDYYGHLSDMKTMKERGGDLQDSISACLPNTEQNFDPSDLLCPFGKIVTVTVENEDDPVPELPPKKVDVYV</sequence>
<evidence type="ECO:0000313" key="2">
    <source>
        <dbReference type="EMBL" id="ORE19144.1"/>
    </source>
</evidence>
<proteinExistence type="predicted"/>
<protein>
    <recommendedName>
        <fullName evidence="4">Nucleotide-diphospho-sugar transferase</fullName>
    </recommendedName>
</protein>
<feature type="transmembrane region" description="Helical" evidence="1">
    <location>
        <begin position="46"/>
        <end position="67"/>
    </location>
</feature>
<dbReference type="VEuPathDB" id="FungiDB:BCV72DRAFT_332689"/>
<organism evidence="2 3">
    <name type="scientific">Rhizopus microsporus</name>
    <dbReference type="NCBI Taxonomy" id="58291"/>
    <lineage>
        <taxon>Eukaryota</taxon>
        <taxon>Fungi</taxon>
        <taxon>Fungi incertae sedis</taxon>
        <taxon>Mucoromycota</taxon>
        <taxon>Mucoromycotina</taxon>
        <taxon>Mucoromycetes</taxon>
        <taxon>Mucorales</taxon>
        <taxon>Mucorineae</taxon>
        <taxon>Rhizopodaceae</taxon>
        <taxon>Rhizopus</taxon>
    </lineage>
</organism>
<reference evidence="2 3" key="1">
    <citation type="journal article" date="2016" name="Proc. Natl. Acad. Sci. U.S.A.">
        <title>Lipid metabolic changes in an early divergent fungus govern the establishment of a mutualistic symbiosis with endobacteria.</title>
        <authorList>
            <person name="Lastovetsky O.A."/>
            <person name="Gaspar M.L."/>
            <person name="Mondo S.J."/>
            <person name="LaButti K.M."/>
            <person name="Sandor L."/>
            <person name="Grigoriev I.V."/>
            <person name="Henry S.A."/>
            <person name="Pawlowska T.E."/>
        </authorList>
    </citation>
    <scope>NUCLEOTIDE SEQUENCE [LARGE SCALE GENOMIC DNA]</scope>
    <source>
        <strain evidence="2 3">ATCC 11559</strain>
    </source>
</reference>
<dbReference type="EMBL" id="KV921316">
    <property type="protein sequence ID" value="ORE19144.1"/>
    <property type="molecule type" value="Genomic_DNA"/>
</dbReference>
<dbReference type="SUPFAM" id="SSF53448">
    <property type="entry name" value="Nucleotide-diphospho-sugar transferases"/>
    <property type="match status" value="1"/>
</dbReference>
<dbReference type="Proteomes" id="UP000242381">
    <property type="component" value="Unassembled WGS sequence"/>
</dbReference>
<evidence type="ECO:0000256" key="1">
    <source>
        <dbReference type="SAM" id="Phobius"/>
    </source>
</evidence>
<keyword evidence="1" id="KW-1133">Transmembrane helix</keyword>
<evidence type="ECO:0008006" key="4">
    <source>
        <dbReference type="Google" id="ProtNLM"/>
    </source>
</evidence>
<keyword evidence="1" id="KW-0472">Membrane</keyword>
<dbReference type="InterPro" id="IPR029044">
    <property type="entry name" value="Nucleotide-diphossugar_trans"/>
</dbReference>
<gene>
    <name evidence="2" type="ORF">BCV71DRAFT_243019</name>
</gene>
<dbReference type="PANTHER" id="PTHR33604">
    <property type="entry name" value="OSJNBA0004B13.7 PROTEIN"/>
    <property type="match status" value="1"/>
</dbReference>
<evidence type="ECO:0000313" key="3">
    <source>
        <dbReference type="Proteomes" id="UP000242381"/>
    </source>
</evidence>
<keyword evidence="1" id="KW-0812">Transmembrane</keyword>
<accession>A0A1X0S4F1</accession>
<dbReference type="PANTHER" id="PTHR33604:SF3">
    <property type="entry name" value="OSJNBA0004B13.7 PROTEIN"/>
    <property type="match status" value="1"/>
</dbReference>
<dbReference type="AlphaFoldDB" id="A0A1X0S4F1"/>
<dbReference type="OMA" id="WMATLKP"/>